<dbReference type="Pfam" id="PF07690">
    <property type="entry name" value="MFS_1"/>
    <property type="match status" value="1"/>
</dbReference>
<organism evidence="9 10">
    <name type="scientific">Candidatus Lokiarchaeum ossiferum</name>
    <dbReference type="NCBI Taxonomy" id="2951803"/>
    <lineage>
        <taxon>Archaea</taxon>
        <taxon>Promethearchaeati</taxon>
        <taxon>Promethearchaeota</taxon>
        <taxon>Promethearchaeia</taxon>
        <taxon>Promethearchaeales</taxon>
        <taxon>Promethearchaeaceae</taxon>
        <taxon>Candidatus Lokiarchaeum</taxon>
    </lineage>
</organism>
<evidence type="ECO:0000313" key="10">
    <source>
        <dbReference type="Proteomes" id="UP001208689"/>
    </source>
</evidence>
<name>A0ABY6HN10_9ARCH</name>
<feature type="transmembrane region" description="Helical" evidence="7">
    <location>
        <begin position="293"/>
        <end position="311"/>
    </location>
</feature>
<evidence type="ECO:0000256" key="6">
    <source>
        <dbReference type="ARBA" id="ARBA00023136"/>
    </source>
</evidence>
<evidence type="ECO:0000259" key="8">
    <source>
        <dbReference type="PROSITE" id="PS50850"/>
    </source>
</evidence>
<dbReference type="InterPro" id="IPR020846">
    <property type="entry name" value="MFS_dom"/>
</dbReference>
<accession>A0ABY6HN10</accession>
<dbReference type="InterPro" id="IPR011701">
    <property type="entry name" value="MFS"/>
</dbReference>
<feature type="transmembrane region" description="Helical" evidence="7">
    <location>
        <begin position="144"/>
        <end position="164"/>
    </location>
</feature>
<dbReference type="InterPro" id="IPR050171">
    <property type="entry name" value="MFS_Transporters"/>
</dbReference>
<sequence>MEENQGKFTQDFRAMINIVFWNGLGMFFLEFIILYFCNQVLHASATDIGMLVSVQILGYSISSPIAGALTDKISKKKLVLLGSFGRATAYLIIYAGIILKTLWIMGWGTFSIGFGAGFFWVSLDTLLSEKSNKKNRTQAYGMRMAAVGRGQLLGSVIGFTIFGFAQGNNLSPFLLFSPILLYSMANFYAGFKFRNKVDDKIKFVDEETSNSEEKISSTLTLKKNWIYGILFLYLVILLSNFNGSLAKPFIQIYLMEFITQNTDLILAAYFCNGILTTILAPKLGKIIDKIRPEWGISLASIAGALFTLLLLQTYNFYLFTFLMIIDFTIASVAGLSIQNILSRISERNRGKIFGFQNLMGNIGSILGPVLGGILWDSFRPQTPFIVSIYIELALIPFFLLAIKSISPYLAEKIEEKKTISNQENQFQTDLAKE</sequence>
<proteinExistence type="predicted"/>
<feature type="transmembrane region" description="Helical" evidence="7">
    <location>
        <begin position="12"/>
        <end position="36"/>
    </location>
</feature>
<evidence type="ECO:0000313" key="9">
    <source>
        <dbReference type="EMBL" id="UYP43792.1"/>
    </source>
</evidence>
<feature type="transmembrane region" description="Helical" evidence="7">
    <location>
        <begin position="104"/>
        <end position="123"/>
    </location>
</feature>
<dbReference type="EMBL" id="CP104013">
    <property type="protein sequence ID" value="UYP43792.1"/>
    <property type="molecule type" value="Genomic_DNA"/>
</dbReference>
<feature type="transmembrane region" description="Helical" evidence="7">
    <location>
        <begin position="224"/>
        <end position="244"/>
    </location>
</feature>
<evidence type="ECO:0000256" key="3">
    <source>
        <dbReference type="ARBA" id="ARBA00022475"/>
    </source>
</evidence>
<dbReference type="SUPFAM" id="SSF103473">
    <property type="entry name" value="MFS general substrate transporter"/>
    <property type="match status" value="1"/>
</dbReference>
<comment type="subcellular location">
    <subcellularLocation>
        <location evidence="1">Cell membrane</location>
        <topology evidence="1">Multi-pass membrane protein</topology>
    </subcellularLocation>
</comment>
<feature type="transmembrane region" description="Helical" evidence="7">
    <location>
        <begin position="48"/>
        <end position="66"/>
    </location>
</feature>
<keyword evidence="5 7" id="KW-1133">Transmembrane helix</keyword>
<keyword evidence="10" id="KW-1185">Reference proteome</keyword>
<evidence type="ECO:0000256" key="1">
    <source>
        <dbReference type="ARBA" id="ARBA00004651"/>
    </source>
</evidence>
<feature type="transmembrane region" description="Helical" evidence="7">
    <location>
        <begin position="358"/>
        <end position="378"/>
    </location>
</feature>
<dbReference type="PANTHER" id="PTHR23517:SF3">
    <property type="entry name" value="INTEGRAL MEMBRANE TRANSPORT PROTEIN"/>
    <property type="match status" value="1"/>
</dbReference>
<dbReference type="Proteomes" id="UP001208689">
    <property type="component" value="Chromosome"/>
</dbReference>
<feature type="transmembrane region" description="Helical" evidence="7">
    <location>
        <begin position="384"/>
        <end position="402"/>
    </location>
</feature>
<protein>
    <submittedName>
        <fullName evidence="9">Multidrug resistance protein MdtG</fullName>
    </submittedName>
</protein>
<feature type="transmembrane region" description="Helical" evidence="7">
    <location>
        <begin position="317"/>
        <end position="337"/>
    </location>
</feature>
<feature type="domain" description="Major facilitator superfamily (MFS) profile" evidence="8">
    <location>
        <begin position="11"/>
        <end position="405"/>
    </location>
</feature>
<dbReference type="Gene3D" id="1.20.1250.20">
    <property type="entry name" value="MFS general substrate transporter like domains"/>
    <property type="match status" value="2"/>
</dbReference>
<feature type="transmembrane region" description="Helical" evidence="7">
    <location>
        <begin position="264"/>
        <end position="281"/>
    </location>
</feature>
<gene>
    <name evidence="9" type="ORF">NEF87_000077</name>
</gene>
<evidence type="ECO:0000256" key="4">
    <source>
        <dbReference type="ARBA" id="ARBA00022692"/>
    </source>
</evidence>
<evidence type="ECO:0000256" key="7">
    <source>
        <dbReference type="SAM" id="Phobius"/>
    </source>
</evidence>
<keyword evidence="6 7" id="KW-0472">Membrane</keyword>
<keyword evidence="3" id="KW-1003">Cell membrane</keyword>
<keyword evidence="2" id="KW-0813">Transport</keyword>
<dbReference type="PANTHER" id="PTHR23517">
    <property type="entry name" value="RESISTANCE PROTEIN MDTM, PUTATIVE-RELATED-RELATED"/>
    <property type="match status" value="1"/>
</dbReference>
<feature type="transmembrane region" description="Helical" evidence="7">
    <location>
        <begin position="170"/>
        <end position="191"/>
    </location>
</feature>
<evidence type="ECO:0000256" key="2">
    <source>
        <dbReference type="ARBA" id="ARBA00022448"/>
    </source>
</evidence>
<evidence type="ECO:0000256" key="5">
    <source>
        <dbReference type="ARBA" id="ARBA00022989"/>
    </source>
</evidence>
<dbReference type="InterPro" id="IPR036259">
    <property type="entry name" value="MFS_trans_sf"/>
</dbReference>
<dbReference type="PROSITE" id="PS50850">
    <property type="entry name" value="MFS"/>
    <property type="match status" value="1"/>
</dbReference>
<keyword evidence="4 7" id="KW-0812">Transmembrane</keyword>
<feature type="transmembrane region" description="Helical" evidence="7">
    <location>
        <begin position="78"/>
        <end position="98"/>
    </location>
</feature>
<reference evidence="9" key="1">
    <citation type="submission" date="2022-09" db="EMBL/GenBank/DDBJ databases">
        <title>Actin cytoskeleton and complex cell architecture in an #Asgard archaeon.</title>
        <authorList>
            <person name="Ponce Toledo R.I."/>
            <person name="Schleper C."/>
            <person name="Rodrigues Oliveira T."/>
            <person name="Wollweber F."/>
            <person name="Xu J."/>
            <person name="Rittmann S."/>
            <person name="Klingl A."/>
            <person name="Pilhofer M."/>
        </authorList>
    </citation>
    <scope>NUCLEOTIDE SEQUENCE</scope>
    <source>
        <strain evidence="9">B-35</strain>
    </source>
</reference>